<feature type="chain" id="PRO_5015582013" evidence="1">
    <location>
        <begin position="25"/>
        <end position="628"/>
    </location>
</feature>
<dbReference type="Proteomes" id="UP000245119">
    <property type="component" value="Linkage Group LG7"/>
</dbReference>
<proteinExistence type="predicted"/>
<accession>A0A2T7P181</accession>
<dbReference type="AlphaFoldDB" id="A0A2T7P181"/>
<keyword evidence="3" id="KW-1185">Reference proteome</keyword>
<evidence type="ECO:0000256" key="1">
    <source>
        <dbReference type="SAM" id="SignalP"/>
    </source>
</evidence>
<dbReference type="EMBL" id="PZQS01000007">
    <property type="protein sequence ID" value="PVD27187.1"/>
    <property type="molecule type" value="Genomic_DNA"/>
</dbReference>
<name>A0A2T7P181_POMCA</name>
<protein>
    <submittedName>
        <fullName evidence="2">Uncharacterized protein</fullName>
    </submittedName>
</protein>
<sequence>MMRFLAALLLLVLVLFFAVTGTQAACTDLENTAINKCKMSSQILFMESLGSTPCQYSLFTEMVCKEYNSMKMCIENGINSQTCMPFEGELATQPLMTGVDCSPNAFEKERWRIKGTPKSGQGSSWDVLVVIHRFCQSLTHASTSSLMNVELKGTKLKALIRKHITDVQRWRQTSQISVKERRSQCLRSHLVKKLVRKPLTKQLAMVGIKCSPKNFEDSCMPKTTGLKTYPGCAENEAVAISKCKMHSKPVFMKSFNETSCDSKFTEEACNEYYAMKACIKSGTSDTCKPLEGEMYNKPIMEGIKCSPQTFEDSCMLKDTYTGCTDEESTTINTCKVHAKPVFVKIFGKMSCISKLTEHTCNEYKSMRDCIKSSTNGTCKPLEGEMATQPIMAGIKCTPENFEVGCMSLTDEAYTGCTRNETAVINSCKIHAKPVFKKEFGEMPCNSNLTDLVCNEYKAMKTCIKSGTSNTCKPLEGDRAIHPIMSGIQCSPNNFEDSCFPKMKVYKGCTENETTFINNCKMNSKPVFKESFGERSCESNLTGKVCMEYESMKACIKRHTSEACKPLEGEMATHPIMTEVDCSPQTFEDTCLPEMVTGMDCTPMIFKDSCKKELEKTEKPKMDPEGDVT</sequence>
<reference evidence="2 3" key="1">
    <citation type="submission" date="2018-04" db="EMBL/GenBank/DDBJ databases">
        <title>The genome of golden apple snail Pomacea canaliculata provides insight into stress tolerance and invasive adaptation.</title>
        <authorList>
            <person name="Liu C."/>
            <person name="Liu B."/>
            <person name="Ren Y."/>
            <person name="Zhang Y."/>
            <person name="Wang H."/>
            <person name="Li S."/>
            <person name="Jiang F."/>
            <person name="Yin L."/>
            <person name="Zhang G."/>
            <person name="Qian W."/>
            <person name="Fan W."/>
        </authorList>
    </citation>
    <scope>NUCLEOTIDE SEQUENCE [LARGE SCALE GENOMIC DNA]</scope>
    <source>
        <strain evidence="2">SZHN2017</strain>
        <tissue evidence="2">Muscle</tissue>
    </source>
</reference>
<evidence type="ECO:0000313" key="3">
    <source>
        <dbReference type="Proteomes" id="UP000245119"/>
    </source>
</evidence>
<feature type="signal peptide" evidence="1">
    <location>
        <begin position="1"/>
        <end position="24"/>
    </location>
</feature>
<keyword evidence="1" id="KW-0732">Signal</keyword>
<gene>
    <name evidence="2" type="ORF">C0Q70_12341</name>
</gene>
<evidence type="ECO:0000313" key="2">
    <source>
        <dbReference type="EMBL" id="PVD27187.1"/>
    </source>
</evidence>
<comment type="caution">
    <text evidence="2">The sequence shown here is derived from an EMBL/GenBank/DDBJ whole genome shotgun (WGS) entry which is preliminary data.</text>
</comment>
<organism evidence="2 3">
    <name type="scientific">Pomacea canaliculata</name>
    <name type="common">Golden apple snail</name>
    <dbReference type="NCBI Taxonomy" id="400727"/>
    <lineage>
        <taxon>Eukaryota</taxon>
        <taxon>Metazoa</taxon>
        <taxon>Spiralia</taxon>
        <taxon>Lophotrochozoa</taxon>
        <taxon>Mollusca</taxon>
        <taxon>Gastropoda</taxon>
        <taxon>Caenogastropoda</taxon>
        <taxon>Architaenioglossa</taxon>
        <taxon>Ampullarioidea</taxon>
        <taxon>Ampullariidae</taxon>
        <taxon>Pomacea</taxon>
    </lineage>
</organism>